<name>A0A6J5LS28_9CAUD</name>
<evidence type="ECO:0000313" key="1">
    <source>
        <dbReference type="EMBL" id="CAB4137354.1"/>
    </source>
</evidence>
<reference evidence="1" key="1">
    <citation type="submission" date="2020-04" db="EMBL/GenBank/DDBJ databases">
        <authorList>
            <person name="Chiriac C."/>
            <person name="Salcher M."/>
            <person name="Ghai R."/>
            <person name="Kavagutti S V."/>
        </authorList>
    </citation>
    <scope>NUCLEOTIDE SEQUENCE</scope>
</reference>
<organism evidence="1">
    <name type="scientific">uncultured Caudovirales phage</name>
    <dbReference type="NCBI Taxonomy" id="2100421"/>
    <lineage>
        <taxon>Viruses</taxon>
        <taxon>Duplodnaviria</taxon>
        <taxon>Heunggongvirae</taxon>
        <taxon>Uroviricota</taxon>
        <taxon>Caudoviricetes</taxon>
        <taxon>Peduoviridae</taxon>
        <taxon>Maltschvirus</taxon>
        <taxon>Maltschvirus maltsch</taxon>
    </lineage>
</organism>
<protein>
    <submittedName>
        <fullName evidence="1">Uncharacterized protein</fullName>
    </submittedName>
</protein>
<dbReference type="EMBL" id="LR796337">
    <property type="protein sequence ID" value="CAB4137354.1"/>
    <property type="molecule type" value="Genomic_DNA"/>
</dbReference>
<gene>
    <name evidence="1" type="ORF">UFOVP318_25</name>
</gene>
<proteinExistence type="predicted"/>
<accession>A0A6J5LS28</accession>
<sequence>MQLVKKTRGRPKMAAKDKKVPVTIMVKATKAKELRQIFIKLSKENES</sequence>